<sequence>MSSETNDPIYLVALSPDGNNVVVLNSENLELRVYRTDDLTKMKKISYLGLNIVKNESSRLTWSLAISNSINLGSHSDSLIAISCFNENDNLLSQKVPRRGARRKSRDHLTFDTREESSEHLNLLEEGSSRSGFRPHTWIISTWFQNRLTTSLDNMGGVIRFLTTTGNHTTFVIVHSMGITTTEIDHNYERADLSFNPKSSISPTDDYFFPAILTDQITTDEVNFQLHLFHRSVEKNYFLVEDYGSEVLEMYNLTDGELFKIFYTKVGKNEVVNGTSIFEVSKNDVFLAYCRGTNSVSIYLMENTLEVATKIFEDMYRINSIDFISDDEKLLLVGEEEKVGEDSTTELITVILVWDLFSESENSIRKIEDIQRVIPAKPHEHYHKFASASGKIVYVNEDDGSVCSVFDHPGLTTVLNAPPPTPIVDLVNLNMQAFHSGRGSDMYHYLYRLDGQLVDAKKEPKSTLIVSNPEPWVRFKKYPRVSAYLNEEKTQQVIIGYTTVQVWRRKGKPKPREILQYIWSSPEGKNFQIINFSTGSGRFFLEVSVGPEGDHYQIRWPHSYFLLVDACKALGHLYGRCSDQLSPKKQYIFDRLNQQIARIIKKFIKKSPEIWRLIEVRYEIMESLIRGNCVSLIRLILFEEDKKKNKTRTSKQLHFPRLYAWPRTQKKSDLEVAIECAGNRWKDTIIVGYLLNYYADNAMKNAGWMFSVSQALPSLYDHHLGIYLCAHAVYIASLHPSL</sequence>
<gene>
    <name evidence="1" type="ORF">ACOLOM_LOCUS2050</name>
</gene>
<evidence type="ECO:0000313" key="1">
    <source>
        <dbReference type="EMBL" id="CAG8482830.1"/>
    </source>
</evidence>
<dbReference type="EMBL" id="CAJVPT010002538">
    <property type="protein sequence ID" value="CAG8482830.1"/>
    <property type="molecule type" value="Genomic_DNA"/>
</dbReference>
<name>A0ACA9KNP1_9GLOM</name>
<proteinExistence type="predicted"/>
<comment type="caution">
    <text evidence="1">The sequence shown here is derived from an EMBL/GenBank/DDBJ whole genome shotgun (WGS) entry which is preliminary data.</text>
</comment>
<evidence type="ECO:0000313" key="2">
    <source>
        <dbReference type="Proteomes" id="UP000789525"/>
    </source>
</evidence>
<protein>
    <submittedName>
        <fullName evidence="1">1275_t:CDS:1</fullName>
    </submittedName>
</protein>
<accession>A0ACA9KNP1</accession>
<organism evidence="1 2">
    <name type="scientific">Acaulospora colombiana</name>
    <dbReference type="NCBI Taxonomy" id="27376"/>
    <lineage>
        <taxon>Eukaryota</taxon>
        <taxon>Fungi</taxon>
        <taxon>Fungi incertae sedis</taxon>
        <taxon>Mucoromycota</taxon>
        <taxon>Glomeromycotina</taxon>
        <taxon>Glomeromycetes</taxon>
        <taxon>Diversisporales</taxon>
        <taxon>Acaulosporaceae</taxon>
        <taxon>Acaulospora</taxon>
    </lineage>
</organism>
<dbReference type="Proteomes" id="UP000789525">
    <property type="component" value="Unassembled WGS sequence"/>
</dbReference>
<keyword evidence="2" id="KW-1185">Reference proteome</keyword>
<reference evidence="1" key="1">
    <citation type="submission" date="2021-06" db="EMBL/GenBank/DDBJ databases">
        <authorList>
            <person name="Kallberg Y."/>
            <person name="Tangrot J."/>
            <person name="Rosling A."/>
        </authorList>
    </citation>
    <scope>NUCLEOTIDE SEQUENCE</scope>
    <source>
        <strain evidence="1">CL356</strain>
    </source>
</reference>